<sequence length="114" mass="12844">LESFTEMRSTSKAVEGVTLGQFLQQQGASRLTSAELNPWDYAIHPPETFVEQVKVLEMPGTSELVPCHSCNAEGLTHCFYCRGYGTDKCTYCRLCVLRILNVADWKVHFKAQLL</sequence>
<name>A0A183DPT3_9BILA</name>
<dbReference type="PANTHER" id="PTHR48465:SF1">
    <property type="entry name" value="PROTEIN SSUH2 HOMOLOG"/>
    <property type="match status" value="1"/>
</dbReference>
<dbReference type="PANTHER" id="PTHR48465">
    <property type="entry name" value="PROTEIN SSUH2 HOMOLOG"/>
    <property type="match status" value="1"/>
</dbReference>
<reference evidence="1" key="1">
    <citation type="submission" date="2016-06" db="UniProtKB">
        <authorList>
            <consortium name="WormBaseParasite"/>
        </authorList>
    </citation>
    <scope>IDENTIFICATION</scope>
</reference>
<accession>A0A183DPT3</accession>
<dbReference type="AlphaFoldDB" id="A0A183DPT3"/>
<proteinExistence type="predicted"/>
<evidence type="ECO:0000313" key="1">
    <source>
        <dbReference type="WBParaSite" id="GPUH_0001073701-mRNA-1"/>
    </source>
</evidence>
<protein>
    <submittedName>
        <fullName evidence="1">Rhodanese_C domain-containing protein</fullName>
    </submittedName>
</protein>
<organism evidence="1">
    <name type="scientific">Gongylonema pulchrum</name>
    <dbReference type="NCBI Taxonomy" id="637853"/>
    <lineage>
        <taxon>Eukaryota</taxon>
        <taxon>Metazoa</taxon>
        <taxon>Ecdysozoa</taxon>
        <taxon>Nematoda</taxon>
        <taxon>Chromadorea</taxon>
        <taxon>Rhabditida</taxon>
        <taxon>Spirurina</taxon>
        <taxon>Spiruromorpha</taxon>
        <taxon>Spiruroidea</taxon>
        <taxon>Gongylonematidae</taxon>
        <taxon>Gongylonema</taxon>
    </lineage>
</organism>
<dbReference type="InterPro" id="IPR052789">
    <property type="entry name" value="SSUH2_homolog"/>
</dbReference>
<dbReference type="WBParaSite" id="GPUH_0001073701-mRNA-1">
    <property type="protein sequence ID" value="GPUH_0001073701-mRNA-1"/>
    <property type="gene ID" value="GPUH_0001073701"/>
</dbReference>